<comment type="caution">
    <text evidence="1">The sequence shown here is derived from an EMBL/GenBank/DDBJ whole genome shotgun (WGS) entry which is preliminary data.</text>
</comment>
<accession>A0AC61T362</accession>
<organism evidence="1 2">
    <name type="scientific">Bacillus dicomae</name>
    <dbReference type="NCBI Taxonomy" id="3088378"/>
    <lineage>
        <taxon>Bacteria</taxon>
        <taxon>Bacillati</taxon>
        <taxon>Bacillota</taxon>
        <taxon>Bacilli</taxon>
        <taxon>Bacillales</taxon>
        <taxon>Bacillaceae</taxon>
        <taxon>Bacillus</taxon>
        <taxon>Bacillus cereus group</taxon>
    </lineage>
</organism>
<evidence type="ECO:0000313" key="1">
    <source>
        <dbReference type="EMBL" id="TPV42588.1"/>
    </source>
</evidence>
<sequence>MMKVAKKKIVPLLLVGGILAGGGIVAETVYGAETEVLQPKSVEYEIQMMKDSGMTLEQVKQFVEISKEGKEFFEKDAKIKAENDLKEIDELKTTHPEEAKELYSKIDDPAYSQNELNGLVALAGSALGTKGDVLVSYEINSGSSSIGVGHTAIVSKDSSRTIESFAKSWSPTGKDGVQYYPNTWKGRSKVYGLWVKGANNTKYLNATSYAQGQIGKGYNWSFFDKNRTDKFYCSQLAWRSWKNQGIDIDNVTWDTVVTPMELVKSSNTTIFYSN</sequence>
<keyword evidence="2" id="KW-1185">Reference proteome</keyword>
<proteinExistence type="predicted"/>
<dbReference type="EMBL" id="VHIV01000003">
    <property type="protein sequence ID" value="TPV42588.1"/>
    <property type="molecule type" value="Genomic_DNA"/>
</dbReference>
<gene>
    <name evidence="1" type="ORF">FJ659_19295</name>
</gene>
<name>A0AC61T362_9BACI</name>
<dbReference type="Proteomes" id="UP000317636">
    <property type="component" value="Unassembled WGS sequence"/>
</dbReference>
<protein>
    <submittedName>
        <fullName evidence="1">Septation ring formation regulator EzrA</fullName>
    </submittedName>
</protein>
<evidence type="ECO:0000313" key="2">
    <source>
        <dbReference type="Proteomes" id="UP000317636"/>
    </source>
</evidence>
<reference evidence="1" key="1">
    <citation type="submission" date="2019-06" db="EMBL/GenBank/DDBJ databases">
        <title>Draft genome sequence of Bacillus sp. strain MHSD28.</title>
        <authorList>
            <person name="Makuwa S.C."/>
            <person name="Serepa-Dlamini M.H."/>
        </authorList>
    </citation>
    <scope>NUCLEOTIDE SEQUENCE</scope>
    <source>
        <strain evidence="1">MHSD28</strain>
    </source>
</reference>